<gene>
    <name evidence="3" type="primary">LOC110214532</name>
</gene>
<protein>
    <submittedName>
        <fullName evidence="3">Uncharacterized protein LOC110214532</fullName>
    </submittedName>
</protein>
<dbReference type="Proteomes" id="UP000515140">
    <property type="component" value="Unplaced"/>
</dbReference>
<feature type="compositionally biased region" description="Pro residues" evidence="1">
    <location>
        <begin position="96"/>
        <end position="108"/>
    </location>
</feature>
<feature type="region of interest" description="Disordered" evidence="1">
    <location>
        <begin position="1"/>
        <end position="174"/>
    </location>
</feature>
<sequence length="174" mass="18071">MYSGISGHRAPDARLPYQAQGPFRSHPRPRSPGLPRQVLLPLRGMLLHPSPDVCPQGGRSGTALAPATAASPPAPSFASPASPTEDAAPGVSRAFPRPPRPEALPPPGVQASATILRGRGQARFTTTAALGGSSGRWHGECVTGRAQSRPDPSSCTLPGHSPRQSAFPLRACRD</sequence>
<proteinExistence type="predicted"/>
<dbReference type="RefSeq" id="XP_020851160.1">
    <property type="nucleotide sequence ID" value="XM_020995501.1"/>
</dbReference>
<dbReference type="GeneID" id="110214532"/>
<name>A0A6P5KYZ7_PHACI</name>
<evidence type="ECO:0000256" key="1">
    <source>
        <dbReference type="SAM" id="MobiDB-lite"/>
    </source>
</evidence>
<keyword evidence="2" id="KW-1185">Reference proteome</keyword>
<dbReference type="AlphaFoldDB" id="A0A6P5KYZ7"/>
<dbReference type="KEGG" id="pcw:110214532"/>
<dbReference type="InParanoid" id="A0A6P5KYZ7"/>
<accession>A0A6P5KYZ7</accession>
<evidence type="ECO:0000313" key="3">
    <source>
        <dbReference type="RefSeq" id="XP_020851160.1"/>
    </source>
</evidence>
<feature type="compositionally biased region" description="Low complexity" evidence="1">
    <location>
        <begin position="62"/>
        <end position="84"/>
    </location>
</feature>
<organism evidence="2 3">
    <name type="scientific">Phascolarctos cinereus</name>
    <name type="common">Koala</name>
    <dbReference type="NCBI Taxonomy" id="38626"/>
    <lineage>
        <taxon>Eukaryota</taxon>
        <taxon>Metazoa</taxon>
        <taxon>Chordata</taxon>
        <taxon>Craniata</taxon>
        <taxon>Vertebrata</taxon>
        <taxon>Euteleostomi</taxon>
        <taxon>Mammalia</taxon>
        <taxon>Metatheria</taxon>
        <taxon>Diprotodontia</taxon>
        <taxon>Phascolarctidae</taxon>
        <taxon>Phascolarctos</taxon>
    </lineage>
</organism>
<reference evidence="3" key="1">
    <citation type="submission" date="2025-08" db="UniProtKB">
        <authorList>
            <consortium name="RefSeq"/>
        </authorList>
    </citation>
    <scope>IDENTIFICATION</scope>
    <source>
        <tissue evidence="3">Spleen</tissue>
    </source>
</reference>
<evidence type="ECO:0000313" key="2">
    <source>
        <dbReference type="Proteomes" id="UP000515140"/>
    </source>
</evidence>